<feature type="binding site" evidence="9">
    <location>
        <position position="10"/>
    </location>
    <ligand>
        <name>NADPH</name>
        <dbReference type="ChEBI" id="CHEBI:57783"/>
    </ligand>
</feature>
<feature type="binding site" evidence="9">
    <location>
        <position position="218"/>
    </location>
    <ligand>
        <name>Mn(2+)</name>
        <dbReference type="ChEBI" id="CHEBI:29035"/>
    </ligand>
</feature>
<evidence type="ECO:0000256" key="1">
    <source>
        <dbReference type="ARBA" id="ARBA00005094"/>
    </source>
</evidence>
<dbReference type="HAMAP" id="MF_00183">
    <property type="entry name" value="DXP_reductoisom"/>
    <property type="match status" value="1"/>
</dbReference>
<dbReference type="GO" id="GO:0016853">
    <property type="term" value="F:isomerase activity"/>
    <property type="evidence" value="ECO:0007669"/>
    <property type="project" value="UniProtKB-KW"/>
</dbReference>
<comment type="caution">
    <text evidence="13">The sequence shown here is derived from an EMBL/GenBank/DDBJ whole genome shotgun (WGS) entry which is preliminary data.</text>
</comment>
<dbReference type="InterPro" id="IPR003821">
    <property type="entry name" value="DXP_reductoisomerase"/>
</dbReference>
<feature type="binding site" evidence="9">
    <location>
        <position position="121"/>
    </location>
    <ligand>
        <name>NADPH</name>
        <dbReference type="ChEBI" id="CHEBI:57783"/>
    </ligand>
</feature>
<feature type="binding site" evidence="9">
    <location>
        <position position="148"/>
    </location>
    <ligand>
        <name>1-deoxy-D-xylulose 5-phosphate</name>
        <dbReference type="ChEBI" id="CHEBI:57792"/>
    </ligand>
</feature>
<comment type="similarity">
    <text evidence="2 9">Belongs to the DXR family.</text>
</comment>
<keyword evidence="7 9" id="KW-0414">Isoprene biosynthesis</keyword>
<evidence type="ECO:0000256" key="9">
    <source>
        <dbReference type="HAMAP-Rule" id="MF_00183"/>
    </source>
</evidence>
<evidence type="ECO:0000259" key="10">
    <source>
        <dbReference type="Pfam" id="PF02670"/>
    </source>
</evidence>
<keyword evidence="6 9" id="KW-0464">Manganese</keyword>
<evidence type="ECO:0000256" key="7">
    <source>
        <dbReference type="ARBA" id="ARBA00023229"/>
    </source>
</evidence>
<sequence length="380" mass="40514">MKKVSVLGSTGSIGTQTLDVISRDPDSYEVVGLAAGSNIELLLEQARAFKPKLVSIATKELAERIRGELPPGVRVVYGEDGLNEVAAGVGADYVACALVGSLGLTSTLAAIEAGATIGLANKETLVTAGHIVMKRAADKGVAIVPVDSEHSALFQCLNGERLRDVKRLVLTASGGSFRDRSRDELGGVTVADALRHPNWSMGAKVTIDSATMANKGLEVIEAHWLFDMPYDRIDVLIHPESIVHSMVEFEDTSVMAQLGNPDMRVPIQYALTYPERRSSPASALDLLAKGTLHFRPMDFSRYPCLRLAYEAGKAGGTAPTVFNAANEIAVSRFLKGETAFLAIDEIVESVLASHSVLASPDLETILATDAWARSEASRIG</sequence>
<evidence type="ECO:0000259" key="12">
    <source>
        <dbReference type="Pfam" id="PF13288"/>
    </source>
</evidence>
<keyword evidence="9" id="KW-0460">Magnesium</keyword>
<reference evidence="13 14" key="1">
    <citation type="submission" date="2018-09" db="EMBL/GenBank/DDBJ databases">
        <title>Cohnella cavernae sp. nov., isolated from a karst cave.</title>
        <authorList>
            <person name="Zhu H."/>
        </authorList>
    </citation>
    <scope>NUCLEOTIDE SEQUENCE [LARGE SCALE GENOMIC DNA]</scope>
    <source>
        <strain evidence="13 14">K2E09-144</strain>
    </source>
</reference>
<dbReference type="SUPFAM" id="SSF51735">
    <property type="entry name" value="NAD(P)-binding Rossmann-fold domains"/>
    <property type="match status" value="1"/>
</dbReference>
<dbReference type="AlphaFoldDB" id="A0A398CPU9"/>
<dbReference type="InterPro" id="IPR013512">
    <property type="entry name" value="DXP_reductoisomerase_N"/>
</dbReference>
<dbReference type="NCBIfam" id="TIGR00243">
    <property type="entry name" value="Dxr"/>
    <property type="match status" value="1"/>
</dbReference>
<keyword evidence="13" id="KW-0413">Isomerase</keyword>
<evidence type="ECO:0000256" key="3">
    <source>
        <dbReference type="ARBA" id="ARBA00022723"/>
    </source>
</evidence>
<dbReference type="InterPro" id="IPR026877">
    <property type="entry name" value="DXPR_C"/>
</dbReference>
<feature type="binding site" evidence="9">
    <location>
        <position position="215"/>
    </location>
    <ligand>
        <name>1-deoxy-D-xylulose 5-phosphate</name>
        <dbReference type="ChEBI" id="CHEBI:57792"/>
    </ligand>
</feature>
<dbReference type="InterPro" id="IPR013644">
    <property type="entry name" value="DXP_reductoisomerase_C"/>
</dbReference>
<dbReference type="InterPro" id="IPR036169">
    <property type="entry name" value="DXPR_C_sf"/>
</dbReference>
<dbReference type="SUPFAM" id="SSF55347">
    <property type="entry name" value="Glyceraldehyde-3-phosphate dehydrogenase-like, C-terminal domain"/>
    <property type="match status" value="1"/>
</dbReference>
<dbReference type="Pfam" id="PF02670">
    <property type="entry name" value="DXP_reductoisom"/>
    <property type="match status" value="1"/>
</dbReference>
<dbReference type="EC" id="1.1.1.267" evidence="9"/>
<feature type="binding site" evidence="9">
    <location>
        <position position="12"/>
    </location>
    <ligand>
        <name>NADPH</name>
        <dbReference type="ChEBI" id="CHEBI:57783"/>
    </ligand>
</feature>
<feature type="binding site" evidence="9">
    <location>
        <position position="218"/>
    </location>
    <ligand>
        <name>1-deoxy-D-xylulose 5-phosphate</name>
        <dbReference type="ChEBI" id="CHEBI:57792"/>
    </ligand>
</feature>
<feature type="binding site" evidence="9">
    <location>
        <position position="11"/>
    </location>
    <ligand>
        <name>NADPH</name>
        <dbReference type="ChEBI" id="CHEBI:57783"/>
    </ligand>
</feature>
<keyword evidence="5 9" id="KW-0560">Oxidoreductase</keyword>
<dbReference type="FunFam" id="3.40.50.720:FF:000045">
    <property type="entry name" value="1-deoxy-D-xylulose 5-phosphate reductoisomerase"/>
    <property type="match status" value="1"/>
</dbReference>
<comment type="function">
    <text evidence="9">Catalyzes the NADPH-dependent rearrangement and reduction of 1-deoxy-D-xylulose-5-phosphate (DXP) to 2-C-methyl-D-erythritol 4-phosphate (MEP).</text>
</comment>
<comment type="catalytic activity">
    <reaction evidence="8">
        <text>2-C-methyl-D-erythritol 4-phosphate + NADP(+) = 1-deoxy-D-xylulose 5-phosphate + NADPH + H(+)</text>
        <dbReference type="Rhea" id="RHEA:13717"/>
        <dbReference type="ChEBI" id="CHEBI:15378"/>
        <dbReference type="ChEBI" id="CHEBI:57783"/>
        <dbReference type="ChEBI" id="CHEBI:57792"/>
        <dbReference type="ChEBI" id="CHEBI:58262"/>
        <dbReference type="ChEBI" id="CHEBI:58349"/>
        <dbReference type="EC" id="1.1.1.267"/>
    </reaction>
    <physiologicalReaction direction="right-to-left" evidence="8">
        <dbReference type="Rhea" id="RHEA:13719"/>
    </physiologicalReaction>
</comment>
<feature type="binding site" evidence="9">
    <location>
        <position position="38"/>
    </location>
    <ligand>
        <name>NADPH</name>
        <dbReference type="ChEBI" id="CHEBI:57783"/>
    </ligand>
</feature>
<dbReference type="UniPathway" id="UPA00056">
    <property type="reaction ID" value="UER00092"/>
</dbReference>
<feature type="binding site" evidence="9">
    <location>
        <position position="149"/>
    </location>
    <ligand>
        <name>1-deoxy-D-xylulose 5-phosphate</name>
        <dbReference type="ChEBI" id="CHEBI:57792"/>
    </ligand>
</feature>
<feature type="domain" description="1-deoxy-D-xylulose 5-phosphate reductoisomerase C-terminal" evidence="11">
    <location>
        <begin position="143"/>
        <end position="226"/>
    </location>
</feature>
<name>A0A398CPU9_9BACL</name>
<gene>
    <name evidence="9" type="primary">dxr</name>
    <name evidence="13" type="ORF">D3H35_11565</name>
</gene>
<feature type="binding site" evidence="9">
    <location>
        <position position="13"/>
    </location>
    <ligand>
        <name>NADPH</name>
        <dbReference type="ChEBI" id="CHEBI:57783"/>
    </ligand>
</feature>
<dbReference type="Gene3D" id="1.10.1740.10">
    <property type="match status" value="1"/>
</dbReference>
<dbReference type="NCBIfam" id="NF009114">
    <property type="entry name" value="PRK12464.1"/>
    <property type="match status" value="1"/>
</dbReference>
<dbReference type="RefSeq" id="WP_119149454.1">
    <property type="nucleotide sequence ID" value="NZ_JBHSOV010000024.1"/>
</dbReference>
<feature type="binding site" evidence="9">
    <location>
        <position position="36"/>
    </location>
    <ligand>
        <name>NADPH</name>
        <dbReference type="ChEBI" id="CHEBI:57783"/>
    </ligand>
</feature>
<organism evidence="13 14">
    <name type="scientific">Cohnella faecalis</name>
    <dbReference type="NCBI Taxonomy" id="2315694"/>
    <lineage>
        <taxon>Bacteria</taxon>
        <taxon>Bacillati</taxon>
        <taxon>Bacillota</taxon>
        <taxon>Bacilli</taxon>
        <taxon>Bacillales</taxon>
        <taxon>Paenibacillaceae</taxon>
        <taxon>Cohnella</taxon>
    </lineage>
</organism>
<comment type="cofactor">
    <cofactor evidence="9">
        <name>Mg(2+)</name>
        <dbReference type="ChEBI" id="CHEBI:18420"/>
    </cofactor>
    <cofactor evidence="9">
        <name>Mn(2+)</name>
        <dbReference type="ChEBI" id="CHEBI:29035"/>
    </cofactor>
</comment>
<keyword evidence="14" id="KW-1185">Reference proteome</keyword>
<feature type="domain" description="1-deoxy-D-xylulose 5-phosphate reductoisomerase N-terminal" evidence="10">
    <location>
        <begin position="4"/>
        <end position="129"/>
    </location>
</feature>
<dbReference type="Pfam" id="PF13288">
    <property type="entry name" value="DXPR_C"/>
    <property type="match status" value="1"/>
</dbReference>
<dbReference type="PANTHER" id="PTHR30525">
    <property type="entry name" value="1-DEOXY-D-XYLULOSE 5-PHOSPHATE REDUCTOISOMERASE"/>
    <property type="match status" value="1"/>
</dbReference>
<feature type="binding site" evidence="9">
    <location>
        <position position="122"/>
    </location>
    <ligand>
        <name>1-deoxy-D-xylulose 5-phosphate</name>
        <dbReference type="ChEBI" id="CHEBI:57792"/>
    </ligand>
</feature>
<feature type="binding site" evidence="9">
    <location>
        <position position="209"/>
    </location>
    <ligand>
        <name>1-deoxy-D-xylulose 5-phosphate</name>
        <dbReference type="ChEBI" id="CHEBI:57792"/>
    </ligand>
</feature>
<dbReference type="GO" id="GO:0051484">
    <property type="term" value="P:isopentenyl diphosphate biosynthetic process, methylerythritol 4-phosphate pathway involved in terpenoid biosynthetic process"/>
    <property type="evidence" value="ECO:0007669"/>
    <property type="project" value="UniProtKB-ARBA"/>
</dbReference>
<dbReference type="Gene3D" id="3.40.50.720">
    <property type="entry name" value="NAD(P)-binding Rossmann-like Domain"/>
    <property type="match status" value="1"/>
</dbReference>
<feature type="binding site" evidence="9">
    <location>
        <position position="196"/>
    </location>
    <ligand>
        <name>1-deoxy-D-xylulose 5-phosphate</name>
        <dbReference type="ChEBI" id="CHEBI:57792"/>
    </ligand>
</feature>
<keyword evidence="4 9" id="KW-0521">NADP</keyword>
<evidence type="ECO:0000256" key="2">
    <source>
        <dbReference type="ARBA" id="ARBA00006825"/>
    </source>
</evidence>
<feature type="domain" description="DXP reductoisomerase C-terminal" evidence="12">
    <location>
        <begin position="258"/>
        <end position="374"/>
    </location>
</feature>
<evidence type="ECO:0000256" key="6">
    <source>
        <dbReference type="ARBA" id="ARBA00023211"/>
    </source>
</evidence>
<feature type="binding site" evidence="9">
    <location>
        <position position="147"/>
    </location>
    <ligand>
        <name>Mn(2+)</name>
        <dbReference type="ChEBI" id="CHEBI:29035"/>
    </ligand>
</feature>
<dbReference type="EMBL" id="QXJM01000037">
    <property type="protein sequence ID" value="RIE03319.1"/>
    <property type="molecule type" value="Genomic_DNA"/>
</dbReference>
<evidence type="ECO:0000313" key="13">
    <source>
        <dbReference type="EMBL" id="RIE03319.1"/>
    </source>
</evidence>
<dbReference type="Pfam" id="PF08436">
    <property type="entry name" value="DXP_redisom_C"/>
    <property type="match status" value="1"/>
</dbReference>
<evidence type="ECO:0000256" key="8">
    <source>
        <dbReference type="ARBA" id="ARBA00048543"/>
    </source>
</evidence>
<proteinExistence type="inferred from homology"/>
<feature type="binding site" evidence="9">
    <location>
        <position position="202"/>
    </location>
    <ligand>
        <name>NADPH</name>
        <dbReference type="ChEBI" id="CHEBI:57783"/>
    </ligand>
</feature>
<dbReference type="PIRSF" id="PIRSF006205">
    <property type="entry name" value="Dxp_reductismrs"/>
    <property type="match status" value="1"/>
</dbReference>
<feature type="binding site" evidence="9">
    <location>
        <position position="149"/>
    </location>
    <ligand>
        <name>Mn(2+)</name>
        <dbReference type="ChEBI" id="CHEBI:29035"/>
    </ligand>
</feature>
<keyword evidence="3 9" id="KW-0479">Metal-binding</keyword>
<dbReference type="GO" id="GO:0070402">
    <property type="term" value="F:NADPH binding"/>
    <property type="evidence" value="ECO:0007669"/>
    <property type="project" value="InterPro"/>
</dbReference>
<dbReference type="SUPFAM" id="SSF69055">
    <property type="entry name" value="1-deoxy-D-xylulose-5-phosphate reductoisomerase, C-terminal domain"/>
    <property type="match status" value="1"/>
</dbReference>
<feature type="binding site" evidence="9">
    <location>
        <position position="123"/>
    </location>
    <ligand>
        <name>NADPH</name>
        <dbReference type="ChEBI" id="CHEBI:57783"/>
    </ligand>
</feature>
<dbReference type="PANTHER" id="PTHR30525:SF0">
    <property type="entry name" value="1-DEOXY-D-XYLULOSE 5-PHOSPHATE REDUCTOISOMERASE, CHLOROPLASTIC"/>
    <property type="match status" value="1"/>
</dbReference>
<comment type="pathway">
    <text evidence="1 9">Isoprenoid biosynthesis; isopentenyl diphosphate biosynthesis via DXP pathway; isopentenyl diphosphate from 1-deoxy-D-xylulose 5-phosphate: step 1/6.</text>
</comment>
<dbReference type="GO" id="GO:0030604">
    <property type="term" value="F:1-deoxy-D-xylulose-5-phosphate reductoisomerase activity"/>
    <property type="evidence" value="ECO:0007669"/>
    <property type="project" value="UniProtKB-UniRule"/>
</dbReference>
<evidence type="ECO:0000259" key="11">
    <source>
        <dbReference type="Pfam" id="PF08436"/>
    </source>
</evidence>
<accession>A0A398CPU9</accession>
<dbReference type="GO" id="GO:0030145">
    <property type="term" value="F:manganese ion binding"/>
    <property type="evidence" value="ECO:0007669"/>
    <property type="project" value="TreeGrafter"/>
</dbReference>
<evidence type="ECO:0000256" key="5">
    <source>
        <dbReference type="ARBA" id="ARBA00023002"/>
    </source>
</evidence>
<dbReference type="InterPro" id="IPR036291">
    <property type="entry name" value="NAD(P)-bd_dom_sf"/>
</dbReference>
<feature type="binding site" evidence="9">
    <location>
        <position position="214"/>
    </location>
    <ligand>
        <name>1-deoxy-D-xylulose 5-phosphate</name>
        <dbReference type="ChEBI" id="CHEBI:57792"/>
    </ligand>
</feature>
<evidence type="ECO:0000313" key="14">
    <source>
        <dbReference type="Proteomes" id="UP000266340"/>
    </source>
</evidence>
<evidence type="ECO:0000256" key="4">
    <source>
        <dbReference type="ARBA" id="ARBA00022857"/>
    </source>
</evidence>
<dbReference type="OrthoDB" id="9806546at2"/>
<comment type="caution">
    <text evidence="9">Lacks conserved residue(s) required for the propagation of feature annotation.</text>
</comment>
<dbReference type="Proteomes" id="UP000266340">
    <property type="component" value="Unassembled WGS sequence"/>
</dbReference>
<protein>
    <recommendedName>
        <fullName evidence="9">1-deoxy-D-xylulose 5-phosphate reductoisomerase</fullName>
        <shortName evidence="9">DXP reductoisomerase</shortName>
        <ecNumber evidence="9">1.1.1.267</ecNumber>
    </recommendedName>
    <alternativeName>
        <fullName evidence="9">1-deoxyxylulose-5-phosphate reductoisomerase</fullName>
    </alternativeName>
    <alternativeName>
        <fullName evidence="9">2-C-methyl-D-erythritol 4-phosphate synthase</fullName>
    </alternativeName>
</protein>
<feature type="binding site" evidence="9">
    <location>
        <position position="173"/>
    </location>
    <ligand>
        <name>1-deoxy-D-xylulose 5-phosphate</name>
        <dbReference type="ChEBI" id="CHEBI:57792"/>
    </ligand>
</feature>